<keyword evidence="3" id="KW-1185">Reference proteome</keyword>
<dbReference type="Pfam" id="PF17237">
    <property type="entry name" value="Emr1"/>
    <property type="match status" value="1"/>
</dbReference>
<proteinExistence type="predicted"/>
<dbReference type="OrthoDB" id="2122015at2759"/>
<evidence type="ECO:0000313" key="3">
    <source>
        <dbReference type="Proteomes" id="UP000198372"/>
    </source>
</evidence>
<dbReference type="AlphaFoldDB" id="A0A238FKG4"/>
<name>A0A238FKG4_9BASI</name>
<keyword evidence="1" id="KW-1133">Transmembrane helix</keyword>
<keyword evidence="1" id="KW-0812">Transmembrane</keyword>
<evidence type="ECO:0000256" key="1">
    <source>
        <dbReference type="SAM" id="Phobius"/>
    </source>
</evidence>
<reference evidence="3" key="1">
    <citation type="submission" date="2016-09" db="EMBL/GenBank/DDBJ databases">
        <authorList>
            <person name="Jeantristanb JTB J.-T."/>
            <person name="Ricardo R."/>
        </authorList>
    </citation>
    <scope>NUCLEOTIDE SEQUENCE [LARGE SCALE GENOMIC DNA]</scope>
</reference>
<protein>
    <submittedName>
        <fullName evidence="2">BQ2448_4168 protein</fullName>
    </submittedName>
</protein>
<dbReference type="InterPro" id="IPR035195">
    <property type="entry name" value="Emr1"/>
</dbReference>
<sequence length="52" mass="5881">MALPNLRNIFASFRTAHEERQYSQAAFYKVLGFVLVSLGMSLIAHKGRKALK</sequence>
<keyword evidence="1" id="KW-0472">Membrane</keyword>
<dbReference type="GO" id="GO:0007008">
    <property type="term" value="P:outer mitochondrial membrane organization"/>
    <property type="evidence" value="ECO:0007669"/>
    <property type="project" value="InterPro"/>
</dbReference>
<accession>A0A238FKG4</accession>
<dbReference type="EMBL" id="FMSP01000009">
    <property type="protein sequence ID" value="SCV72631.1"/>
    <property type="molecule type" value="Genomic_DNA"/>
</dbReference>
<evidence type="ECO:0000313" key="2">
    <source>
        <dbReference type="EMBL" id="SCV72631.1"/>
    </source>
</evidence>
<dbReference type="Proteomes" id="UP000198372">
    <property type="component" value="Unassembled WGS sequence"/>
</dbReference>
<feature type="transmembrane region" description="Helical" evidence="1">
    <location>
        <begin position="26"/>
        <end position="44"/>
    </location>
</feature>
<gene>
    <name evidence="2" type="ORF">BQ2448_4168</name>
</gene>
<dbReference type="GO" id="GO:0005739">
    <property type="term" value="C:mitochondrion"/>
    <property type="evidence" value="ECO:0007669"/>
    <property type="project" value="GOC"/>
</dbReference>
<organism evidence="2 3">
    <name type="scientific">Microbotryum intermedium</name>
    <dbReference type="NCBI Taxonomy" id="269621"/>
    <lineage>
        <taxon>Eukaryota</taxon>
        <taxon>Fungi</taxon>
        <taxon>Dikarya</taxon>
        <taxon>Basidiomycota</taxon>
        <taxon>Pucciniomycotina</taxon>
        <taxon>Microbotryomycetes</taxon>
        <taxon>Microbotryales</taxon>
        <taxon>Microbotryaceae</taxon>
        <taxon>Microbotryum</taxon>
    </lineage>
</organism>